<keyword evidence="2" id="KW-1185">Reference proteome</keyword>
<dbReference type="AlphaFoldDB" id="A0AAD6LJA4"/>
<dbReference type="EMBL" id="JAQIZT010000016">
    <property type="protein sequence ID" value="KAJ6968156.1"/>
    <property type="molecule type" value="Genomic_DNA"/>
</dbReference>
<gene>
    <name evidence="1" type="ORF">NC653_036181</name>
</gene>
<reference evidence="1 2" key="1">
    <citation type="journal article" date="2023" name="Mol. Ecol. Resour.">
        <title>Chromosome-level genome assembly of a triploid poplar Populus alba 'Berolinensis'.</title>
        <authorList>
            <person name="Chen S."/>
            <person name="Yu Y."/>
            <person name="Wang X."/>
            <person name="Wang S."/>
            <person name="Zhang T."/>
            <person name="Zhou Y."/>
            <person name="He R."/>
            <person name="Meng N."/>
            <person name="Wang Y."/>
            <person name="Liu W."/>
            <person name="Liu Z."/>
            <person name="Liu J."/>
            <person name="Guo Q."/>
            <person name="Huang H."/>
            <person name="Sederoff R.R."/>
            <person name="Wang G."/>
            <person name="Qu G."/>
            <person name="Chen S."/>
        </authorList>
    </citation>
    <scope>NUCLEOTIDE SEQUENCE [LARGE SCALE GENOMIC DNA]</scope>
    <source>
        <strain evidence="1">SC-2020</strain>
    </source>
</reference>
<evidence type="ECO:0000313" key="1">
    <source>
        <dbReference type="EMBL" id="KAJ6968156.1"/>
    </source>
</evidence>
<comment type="caution">
    <text evidence="1">The sequence shown here is derived from an EMBL/GenBank/DDBJ whole genome shotgun (WGS) entry which is preliminary data.</text>
</comment>
<evidence type="ECO:0000313" key="2">
    <source>
        <dbReference type="Proteomes" id="UP001164929"/>
    </source>
</evidence>
<dbReference type="Proteomes" id="UP001164929">
    <property type="component" value="Chromosome 16"/>
</dbReference>
<organism evidence="1 2">
    <name type="scientific">Populus alba x Populus x berolinensis</name>
    <dbReference type="NCBI Taxonomy" id="444605"/>
    <lineage>
        <taxon>Eukaryota</taxon>
        <taxon>Viridiplantae</taxon>
        <taxon>Streptophyta</taxon>
        <taxon>Embryophyta</taxon>
        <taxon>Tracheophyta</taxon>
        <taxon>Spermatophyta</taxon>
        <taxon>Magnoliopsida</taxon>
        <taxon>eudicotyledons</taxon>
        <taxon>Gunneridae</taxon>
        <taxon>Pentapetalae</taxon>
        <taxon>rosids</taxon>
        <taxon>fabids</taxon>
        <taxon>Malpighiales</taxon>
        <taxon>Salicaceae</taxon>
        <taxon>Saliceae</taxon>
        <taxon>Populus</taxon>
    </lineage>
</organism>
<proteinExistence type="predicted"/>
<accession>A0AAD6LJA4</accession>
<name>A0AAD6LJA4_9ROSI</name>
<protein>
    <submittedName>
        <fullName evidence="1">Uncharacterized protein</fullName>
    </submittedName>
</protein>
<sequence>MDNMYWKLTEQNKQPEVERRIWWFWGNMKRGNLMVPGSIVKGIMLIEKLPDLWIELDEC</sequence>